<dbReference type="PIRSF" id="PIRSF039117">
    <property type="entry name" value="KaiC"/>
    <property type="match status" value="1"/>
</dbReference>
<comment type="caution">
    <text evidence="9">The sequence shown here is derived from an EMBL/GenBank/DDBJ whole genome shotgun (WGS) entry which is preliminary data.</text>
</comment>
<evidence type="ECO:0000256" key="7">
    <source>
        <dbReference type="SAM" id="MobiDB-lite"/>
    </source>
</evidence>
<feature type="domain" description="KaiC" evidence="8">
    <location>
        <begin position="243"/>
        <end position="475"/>
    </location>
</feature>
<evidence type="ECO:0000256" key="1">
    <source>
        <dbReference type="ARBA" id="ARBA00012513"/>
    </source>
</evidence>
<dbReference type="PANTHER" id="PTHR42926">
    <property type="match status" value="1"/>
</dbReference>
<dbReference type="InterPro" id="IPR030665">
    <property type="entry name" value="KaiC"/>
</dbReference>
<dbReference type="SUPFAM" id="SSF52540">
    <property type="entry name" value="P-loop containing nucleoside triphosphate hydrolases"/>
    <property type="match status" value="2"/>
</dbReference>
<sequence length="517" mass="57553">MTQQPSVRLSTGIVGLDEILQGGLIPARTYMVRGKPGMGKTILGLHFLTDGATKGEKVLLITLGEAEGQIRKNALTLGLDLSGISFLDLSPSPEFFSEVKTYDIFSPADVERAPTTQKIIEKIEQIKPQRVLIDAITQFRYLSPDSFQFRKQVLSFLQFLTSRKITVLFTSEGTASVPDDDLEFMCDGAIHLEMSDRQRSLCVTKFRGSGFRGGCHTLRLTDSGIVVSPRLIPEAHQREFIAESISSGVSHLDDLLHGGLERGTITMVTGPSGVGKTTLGVQFMKEAAARGERSVIYLFEEAAETLLHRSESIGVPIKKMLDRGTLSVVQVEPLQFAPDEFANLVRKEIEEKNTRIVMIDGVSGYRLSVRGEDLISHLHALCRYLKNMGVTIILMNETEEITGDFRATEKGLSYLADNVVFLRYLELNGELRKAIGVLKKRLTDFEKTLREMEITKEGIKIGAPMVELRGILRGIPEWISSPKKREDRRETGRPSSTRPTKAAPRSDPKDPRGHRER</sequence>
<dbReference type="EMBL" id="VTOW01000003">
    <property type="protein sequence ID" value="NKE72021.1"/>
    <property type="molecule type" value="Genomic_DNA"/>
</dbReference>
<dbReference type="InterPro" id="IPR027417">
    <property type="entry name" value="P-loop_NTPase"/>
</dbReference>
<dbReference type="InterPro" id="IPR051347">
    <property type="entry name" value="Circadian_clock_KaiC-rel"/>
</dbReference>
<dbReference type="GO" id="GO:0004674">
    <property type="term" value="F:protein serine/threonine kinase activity"/>
    <property type="evidence" value="ECO:0007669"/>
    <property type="project" value="UniProtKB-EC"/>
</dbReference>
<name>A0A7X6IBZ5_9BACT</name>
<keyword evidence="3" id="KW-0808">Transferase</keyword>
<dbReference type="GO" id="GO:0005524">
    <property type="term" value="F:ATP binding"/>
    <property type="evidence" value="ECO:0007669"/>
    <property type="project" value="InterPro"/>
</dbReference>
<evidence type="ECO:0000313" key="9">
    <source>
        <dbReference type="EMBL" id="NKE72021.1"/>
    </source>
</evidence>
<dbReference type="PANTHER" id="PTHR42926:SF1">
    <property type="entry name" value="CIRCADIAN CLOCK OSCILLATOR PROTEIN KAIC 1"/>
    <property type="match status" value="1"/>
</dbReference>
<dbReference type="GO" id="GO:0016787">
    <property type="term" value="F:hydrolase activity"/>
    <property type="evidence" value="ECO:0007669"/>
    <property type="project" value="UniProtKB-KW"/>
</dbReference>
<dbReference type="InterPro" id="IPR014774">
    <property type="entry name" value="KaiC-like_dom"/>
</dbReference>
<dbReference type="RefSeq" id="WP_168061313.1">
    <property type="nucleotide sequence ID" value="NZ_VTOW01000003.1"/>
</dbReference>
<keyword evidence="4" id="KW-0677">Repeat</keyword>
<keyword evidence="10" id="KW-1185">Reference proteome</keyword>
<dbReference type="InterPro" id="IPR010624">
    <property type="entry name" value="KaiC_dom"/>
</dbReference>
<keyword evidence="5" id="KW-0418">Kinase</keyword>
<evidence type="ECO:0000256" key="2">
    <source>
        <dbReference type="ARBA" id="ARBA00022553"/>
    </source>
</evidence>
<keyword evidence="2" id="KW-0597">Phosphoprotein</keyword>
<dbReference type="Gene3D" id="3.40.50.300">
    <property type="entry name" value="P-loop containing nucleotide triphosphate hydrolases"/>
    <property type="match status" value="2"/>
</dbReference>
<proteinExistence type="predicted"/>
<evidence type="ECO:0000256" key="4">
    <source>
        <dbReference type="ARBA" id="ARBA00022737"/>
    </source>
</evidence>
<feature type="region of interest" description="Disordered" evidence="7">
    <location>
        <begin position="479"/>
        <end position="517"/>
    </location>
</feature>
<dbReference type="InterPro" id="IPR003593">
    <property type="entry name" value="AAA+_ATPase"/>
</dbReference>
<gene>
    <name evidence="9" type="ORF">MNODULE_14830</name>
</gene>
<dbReference type="Pfam" id="PF06745">
    <property type="entry name" value="ATPase"/>
    <property type="match status" value="2"/>
</dbReference>
<dbReference type="EC" id="2.7.11.1" evidence="1"/>
<feature type="compositionally biased region" description="Basic and acidic residues" evidence="7">
    <location>
        <begin position="504"/>
        <end position="517"/>
    </location>
</feature>
<accession>A0A7X6IBZ5</accession>
<dbReference type="PROSITE" id="PS51146">
    <property type="entry name" value="KAIC"/>
    <property type="match status" value="2"/>
</dbReference>
<evidence type="ECO:0000313" key="10">
    <source>
        <dbReference type="Proteomes" id="UP000534783"/>
    </source>
</evidence>
<reference evidence="9 10" key="1">
    <citation type="journal article" date="2020" name="Nature">
        <title>Bacterial chemolithoautotrophy via manganese oxidation.</title>
        <authorList>
            <person name="Yu H."/>
            <person name="Leadbetter J.R."/>
        </authorList>
    </citation>
    <scope>NUCLEOTIDE SEQUENCE [LARGE SCALE GENOMIC DNA]</scope>
    <source>
        <strain evidence="9 10">Mn-1</strain>
    </source>
</reference>
<keyword evidence="6" id="KW-0378">Hydrolase</keyword>
<organism evidence="9 10">
    <name type="scientific">Candidatus Manganitrophus noduliformans</name>
    <dbReference type="NCBI Taxonomy" id="2606439"/>
    <lineage>
        <taxon>Bacteria</taxon>
        <taxon>Pseudomonadati</taxon>
        <taxon>Nitrospirota</taxon>
        <taxon>Nitrospiria</taxon>
        <taxon>Candidatus Troglogloeales</taxon>
        <taxon>Candidatus Manganitrophaceae</taxon>
        <taxon>Candidatus Manganitrophus</taxon>
    </lineage>
</organism>
<protein>
    <recommendedName>
        <fullName evidence="1">non-specific serine/threonine protein kinase</fullName>
        <ecNumber evidence="1">2.7.11.1</ecNumber>
    </recommendedName>
</protein>
<feature type="domain" description="KaiC" evidence="8">
    <location>
        <begin position="7"/>
        <end position="241"/>
    </location>
</feature>
<dbReference type="AlphaFoldDB" id="A0A7X6IBZ5"/>
<dbReference type="Proteomes" id="UP000534783">
    <property type="component" value="Unassembled WGS sequence"/>
</dbReference>
<evidence type="ECO:0000256" key="6">
    <source>
        <dbReference type="ARBA" id="ARBA00022801"/>
    </source>
</evidence>
<dbReference type="SMART" id="SM00382">
    <property type="entry name" value="AAA"/>
    <property type="match status" value="2"/>
</dbReference>
<evidence type="ECO:0000256" key="3">
    <source>
        <dbReference type="ARBA" id="ARBA00022679"/>
    </source>
</evidence>
<evidence type="ECO:0000259" key="8">
    <source>
        <dbReference type="PROSITE" id="PS51146"/>
    </source>
</evidence>
<feature type="compositionally biased region" description="Basic and acidic residues" evidence="7">
    <location>
        <begin position="483"/>
        <end position="492"/>
    </location>
</feature>
<evidence type="ECO:0000256" key="5">
    <source>
        <dbReference type="ARBA" id="ARBA00022777"/>
    </source>
</evidence>